<reference evidence="4 5" key="1">
    <citation type="submission" date="2022-01" db="EMBL/GenBank/DDBJ databases">
        <title>A chromosomal length assembly of Cordylochernes scorpioides.</title>
        <authorList>
            <person name="Zeh D."/>
            <person name="Zeh J."/>
        </authorList>
    </citation>
    <scope>NUCLEOTIDE SEQUENCE [LARGE SCALE GENOMIC DNA]</scope>
    <source>
        <strain evidence="4">IN4F17</strain>
        <tissue evidence="4">Whole Body</tissue>
    </source>
</reference>
<feature type="domain" description="DM2" evidence="3">
    <location>
        <begin position="365"/>
        <end position="448"/>
    </location>
</feature>
<dbReference type="InterPro" id="IPR019835">
    <property type="entry name" value="SWIB_domain"/>
</dbReference>
<organism evidence="4 5">
    <name type="scientific">Cordylochernes scorpioides</name>
    <dbReference type="NCBI Taxonomy" id="51811"/>
    <lineage>
        <taxon>Eukaryota</taxon>
        <taxon>Metazoa</taxon>
        <taxon>Ecdysozoa</taxon>
        <taxon>Arthropoda</taxon>
        <taxon>Chelicerata</taxon>
        <taxon>Arachnida</taxon>
        <taxon>Pseudoscorpiones</taxon>
        <taxon>Cheliferoidea</taxon>
        <taxon>Chernetidae</taxon>
        <taxon>Cordylochernes</taxon>
    </lineage>
</organism>
<name>A0ABY6L6C0_9ARAC</name>
<keyword evidence="2" id="KW-0812">Transmembrane</keyword>
<keyword evidence="2" id="KW-0472">Membrane</keyword>
<dbReference type="PROSITE" id="PS51925">
    <property type="entry name" value="SWIB_MDM2"/>
    <property type="match status" value="1"/>
</dbReference>
<dbReference type="InterPro" id="IPR036885">
    <property type="entry name" value="SWIB_MDM2_dom_sf"/>
</dbReference>
<gene>
    <name evidence="4" type="ORF">LAZ67_14000301</name>
</gene>
<feature type="transmembrane region" description="Helical" evidence="2">
    <location>
        <begin position="273"/>
        <end position="297"/>
    </location>
</feature>
<dbReference type="SUPFAM" id="SSF47592">
    <property type="entry name" value="SWIB/MDM2 domain"/>
    <property type="match status" value="1"/>
</dbReference>
<dbReference type="SMART" id="SM00151">
    <property type="entry name" value="SWIB"/>
    <property type="match status" value="1"/>
</dbReference>
<proteinExistence type="predicted"/>
<accession>A0ABY6L6C0</accession>
<evidence type="ECO:0000313" key="5">
    <source>
        <dbReference type="Proteomes" id="UP001235939"/>
    </source>
</evidence>
<keyword evidence="5" id="KW-1185">Reference proteome</keyword>
<feature type="region of interest" description="Disordered" evidence="1">
    <location>
        <begin position="1"/>
        <end position="25"/>
    </location>
</feature>
<dbReference type="Pfam" id="PF02201">
    <property type="entry name" value="SWIB"/>
    <property type="match status" value="1"/>
</dbReference>
<dbReference type="InterPro" id="IPR003121">
    <property type="entry name" value="SWIB_MDM2_domain"/>
</dbReference>
<keyword evidence="2" id="KW-1133">Transmembrane helix</keyword>
<evidence type="ECO:0000256" key="2">
    <source>
        <dbReference type="SAM" id="Phobius"/>
    </source>
</evidence>
<dbReference type="EMBL" id="CP092876">
    <property type="protein sequence ID" value="UYV76404.1"/>
    <property type="molecule type" value="Genomic_DNA"/>
</dbReference>
<feature type="transmembrane region" description="Helical" evidence="2">
    <location>
        <begin position="317"/>
        <end position="337"/>
    </location>
</feature>
<protein>
    <submittedName>
        <fullName evidence="4">SMARCD2</fullName>
    </submittedName>
</protein>
<evidence type="ECO:0000313" key="4">
    <source>
        <dbReference type="EMBL" id="UYV76404.1"/>
    </source>
</evidence>
<evidence type="ECO:0000259" key="3">
    <source>
        <dbReference type="PROSITE" id="PS51925"/>
    </source>
</evidence>
<dbReference type="PANTHER" id="PTHR13844">
    <property type="entry name" value="SWI/SNF-RELATED MATRIX-ASSOCIATED ACTIN-DEPENDENT REGULATOR OF CHROMATIN SUBFAMILY D"/>
    <property type="match status" value="1"/>
</dbReference>
<dbReference type="Proteomes" id="UP001235939">
    <property type="component" value="Chromosome 14"/>
</dbReference>
<dbReference type="Gene3D" id="1.10.245.10">
    <property type="entry name" value="SWIB/MDM2 domain"/>
    <property type="match status" value="1"/>
</dbReference>
<sequence>MKITLGTGKVPTPHTPGYTSHPAHTPNIRQEKIRCHKEGFLKQAEVDIGDVASTTEVCRVKCEVKKKRACRGRRDLPPRLQDTVPELKGYLDLVAFENKLDFTIMRKRMSIQEVLKKPLKGLNSQYWCHLQQRRKLRIFISNTFFPGKIPTNENEEPVVPSWELRVEGRLLDDVSPPFQAGVVQHATGKLDKGKRKFSSFFKSLVIELDKNYYGPDNHLVERCVWLQWHRTPATTETDGFQVKRPGDKSVKCTILLLLDYQVTLPGTLWYMPWYIMVHALVYCGTCLGISWYMPWYIVVHALVYRGTPLGISWYMPWYTVVHALVYRGTCLGISWYMPWYILVHALVYPELAGQGRCEMLSSGLLQPLQYKLDSRLARLLGIHTQTKPVIIASLWQYIKTHKLQDSTEKEYINCDKCLEQVLLSLSIFKCHRFKFSEIPQRISQLLLPADPVVINHVIKWDDPIKSMMTQFLQNTTSQSDIQALDQKIQETVNLICDLKDSMDFYQDFADNTQDFIDHLIVSQTRDYQFPIVENLCGDCAVCVEQTMVEVSNNPEDERRSSYFYNSWAQEAVCRYFYSKVQQRRTELEQALGIRNS</sequence>
<evidence type="ECO:0000256" key="1">
    <source>
        <dbReference type="SAM" id="MobiDB-lite"/>
    </source>
</evidence>